<evidence type="ECO:0008006" key="5">
    <source>
        <dbReference type="Google" id="ProtNLM"/>
    </source>
</evidence>
<feature type="compositionally biased region" description="Basic residues" evidence="1">
    <location>
        <begin position="320"/>
        <end position="329"/>
    </location>
</feature>
<evidence type="ECO:0000256" key="1">
    <source>
        <dbReference type="SAM" id="MobiDB-lite"/>
    </source>
</evidence>
<comment type="caution">
    <text evidence="3">The sequence shown here is derived from an EMBL/GenBank/DDBJ whole genome shotgun (WGS) entry which is preliminary data.</text>
</comment>
<gene>
    <name evidence="3" type="ORF">H4W34_006471</name>
</gene>
<accession>A0ABR9K1P7</accession>
<dbReference type="Pfam" id="PF11271">
    <property type="entry name" value="PorA"/>
    <property type="match status" value="1"/>
</dbReference>
<evidence type="ECO:0000313" key="4">
    <source>
        <dbReference type="Proteomes" id="UP000627838"/>
    </source>
</evidence>
<dbReference type="InterPro" id="IPR021424">
    <property type="entry name" value="PorA"/>
</dbReference>
<keyword evidence="2" id="KW-0812">Transmembrane</keyword>
<keyword evidence="2" id="KW-1133">Transmembrane helix</keyword>
<sequence>MRGAAVVVLAGLGVFLLVTGLLVREYVAPAVVRAPTDIYKVQRLRAENASYFDAGKLQVRTGADVVATATVRGDVEASGGDVAVWDMTTVIQDLDRGYLIDIATRRLAFDRRTGELADCCGAAVQGDTSVRQSGIGVFWPMDVERRTYRMFDVQTRRAWPVEFTGVEEVQGIEAYRFEMHVPPTKIEVETPDVPARLLGLDGDEAVPVDRYYRGDSVVWVDPRTGAPVDQRQKVHSTLKARSGPGSLVVADLEMRMAPDAGTSPAEAANEAAAQVRLLETIAPPAMLAVGAASLTAGIVLDRRGGRARRRTAGSADGTTRRLRTKTSSP</sequence>
<feature type="region of interest" description="Disordered" evidence="1">
    <location>
        <begin position="304"/>
        <end position="329"/>
    </location>
</feature>
<dbReference type="RefSeq" id="WP_192762648.1">
    <property type="nucleotide sequence ID" value="NZ_JADBDZ010000001.1"/>
</dbReference>
<reference evidence="3 4" key="1">
    <citation type="submission" date="2020-10" db="EMBL/GenBank/DDBJ databases">
        <title>Sequencing the genomes of 1000 actinobacteria strains.</title>
        <authorList>
            <person name="Klenk H.-P."/>
        </authorList>
    </citation>
    <scope>NUCLEOTIDE SEQUENCE [LARGE SCALE GENOMIC DNA]</scope>
    <source>
        <strain evidence="3 4">DSM 46744</strain>
    </source>
</reference>
<keyword evidence="2" id="KW-0472">Membrane</keyword>
<evidence type="ECO:0000256" key="2">
    <source>
        <dbReference type="SAM" id="Phobius"/>
    </source>
</evidence>
<protein>
    <recommendedName>
        <fullName evidence="5">DUF3068 domain-containing protein</fullName>
    </recommendedName>
</protein>
<evidence type="ECO:0000313" key="3">
    <source>
        <dbReference type="EMBL" id="MBE1536638.1"/>
    </source>
</evidence>
<dbReference type="EMBL" id="JADBDZ010000001">
    <property type="protein sequence ID" value="MBE1536638.1"/>
    <property type="molecule type" value="Genomic_DNA"/>
</dbReference>
<name>A0ABR9K1P7_9ACTN</name>
<organism evidence="3 4">
    <name type="scientific">Actinomadura algeriensis</name>
    <dbReference type="NCBI Taxonomy" id="1679523"/>
    <lineage>
        <taxon>Bacteria</taxon>
        <taxon>Bacillati</taxon>
        <taxon>Actinomycetota</taxon>
        <taxon>Actinomycetes</taxon>
        <taxon>Streptosporangiales</taxon>
        <taxon>Thermomonosporaceae</taxon>
        <taxon>Actinomadura</taxon>
    </lineage>
</organism>
<feature type="transmembrane region" description="Helical" evidence="2">
    <location>
        <begin position="281"/>
        <end position="300"/>
    </location>
</feature>
<proteinExistence type="predicted"/>
<dbReference type="Proteomes" id="UP000627838">
    <property type="component" value="Unassembled WGS sequence"/>
</dbReference>
<keyword evidence="4" id="KW-1185">Reference proteome</keyword>